<evidence type="ECO:0000313" key="3">
    <source>
        <dbReference type="EMBL" id="ORC91606.1"/>
    </source>
</evidence>
<feature type="compositionally biased region" description="Basic and acidic residues" evidence="1">
    <location>
        <begin position="329"/>
        <end position="341"/>
    </location>
</feature>
<feature type="region of interest" description="Disordered" evidence="1">
    <location>
        <begin position="147"/>
        <end position="171"/>
    </location>
</feature>
<feature type="transmembrane region" description="Helical" evidence="2">
    <location>
        <begin position="107"/>
        <end position="127"/>
    </location>
</feature>
<dbReference type="VEuPathDB" id="TriTrypDB:TM35_000052020"/>
<dbReference type="AlphaFoldDB" id="A0A1X0P3V9"/>
<comment type="caution">
    <text evidence="3">The sequence shown here is derived from an EMBL/GenBank/DDBJ whole genome shotgun (WGS) entry which is preliminary data.</text>
</comment>
<feature type="compositionally biased region" description="Low complexity" evidence="1">
    <location>
        <begin position="281"/>
        <end position="293"/>
    </location>
</feature>
<name>A0A1X0P3V9_9TRYP</name>
<keyword evidence="2" id="KW-1133">Transmembrane helix</keyword>
<gene>
    <name evidence="3" type="ORF">TM35_000052020</name>
</gene>
<evidence type="ECO:0000256" key="1">
    <source>
        <dbReference type="SAM" id="MobiDB-lite"/>
    </source>
</evidence>
<evidence type="ECO:0000313" key="4">
    <source>
        <dbReference type="Proteomes" id="UP000192257"/>
    </source>
</evidence>
<organism evidence="3 4">
    <name type="scientific">Trypanosoma theileri</name>
    <dbReference type="NCBI Taxonomy" id="67003"/>
    <lineage>
        <taxon>Eukaryota</taxon>
        <taxon>Discoba</taxon>
        <taxon>Euglenozoa</taxon>
        <taxon>Kinetoplastea</taxon>
        <taxon>Metakinetoplastina</taxon>
        <taxon>Trypanosomatida</taxon>
        <taxon>Trypanosomatidae</taxon>
        <taxon>Trypanosoma</taxon>
    </lineage>
</organism>
<accession>A0A1X0P3V9</accession>
<keyword evidence="2" id="KW-0812">Transmembrane</keyword>
<keyword evidence="4" id="KW-1185">Reference proteome</keyword>
<feature type="compositionally biased region" description="Polar residues" evidence="1">
    <location>
        <begin position="308"/>
        <end position="328"/>
    </location>
</feature>
<dbReference type="PANTHER" id="PTHR20916">
    <property type="entry name" value="CYSTEINE AND GLYCINE-RICH PROTEIN 2 BINDING PROTEIN"/>
    <property type="match status" value="1"/>
</dbReference>
<dbReference type="RefSeq" id="XP_028885672.1">
    <property type="nucleotide sequence ID" value="XM_029022857.1"/>
</dbReference>
<sequence length="341" mass="38404">MWQYLTSIMESAFPWNEGYSYNQYNNNNNNQYDNNNNNNVFFMINRSDICVHGTWIAEKNICECDKGWYDAVDQDALSSVFVWCNASHPVNPPDDSSGKSPTAPSKGFITIVIIAVLLLAAIVAMGFCCWCCCCRHRGGHSQTHGRNEEFNHNHNNNNNNHHHHNNHRSGMITNGRYAQTAREEMLPFSIQQPFPISMMPPQSQTLFTQFPMYPNANILPSISTMPAHTLPNAPPMLVRNEPLTMRETTQSYYPQQTGFSQYPLTPFGYAIPGETHGVVNNNNNNNNNNTNNTVGFGGAAMNMPPSEHNGTPFTTNHNTSNTRVQNTSDPKENKKDVRRNG</sequence>
<reference evidence="3 4" key="1">
    <citation type="submission" date="2017-03" db="EMBL/GenBank/DDBJ databases">
        <title>An alternative strategy for trypanosome survival in the mammalian bloodstream revealed through genome and transcriptome analysis of the ubiquitous bovine parasite Trypanosoma (Megatrypanum) theileri.</title>
        <authorList>
            <person name="Kelly S."/>
            <person name="Ivens A."/>
            <person name="Mott A."/>
            <person name="O'Neill E."/>
            <person name="Emms D."/>
            <person name="Macleod O."/>
            <person name="Voorheis P."/>
            <person name="Matthews J."/>
            <person name="Matthews K."/>
            <person name="Carrington M."/>
        </authorList>
    </citation>
    <scope>NUCLEOTIDE SEQUENCE [LARGE SCALE GENOMIC DNA]</scope>
    <source>
        <strain evidence="3">Edinburgh</strain>
    </source>
</reference>
<dbReference type="Proteomes" id="UP000192257">
    <property type="component" value="Unassembled WGS sequence"/>
</dbReference>
<dbReference type="PANTHER" id="PTHR20916:SF18">
    <property type="entry name" value="IPT_TIG DOMAIN-CONTAINING PROTEIN"/>
    <property type="match status" value="1"/>
</dbReference>
<feature type="region of interest" description="Disordered" evidence="1">
    <location>
        <begin position="281"/>
        <end position="341"/>
    </location>
</feature>
<proteinExistence type="predicted"/>
<dbReference type="GeneID" id="39982637"/>
<protein>
    <submittedName>
        <fullName evidence="3">Uncharacterized protein</fullName>
    </submittedName>
</protein>
<dbReference type="OrthoDB" id="243428at2759"/>
<keyword evidence="2" id="KW-0472">Membrane</keyword>
<dbReference type="EMBL" id="NBCO01000005">
    <property type="protein sequence ID" value="ORC91606.1"/>
    <property type="molecule type" value="Genomic_DNA"/>
</dbReference>
<evidence type="ECO:0000256" key="2">
    <source>
        <dbReference type="SAM" id="Phobius"/>
    </source>
</evidence>